<feature type="transmembrane region" description="Helical" evidence="1">
    <location>
        <begin position="284"/>
        <end position="308"/>
    </location>
</feature>
<dbReference type="AlphaFoldDB" id="A0A6A5BQC2"/>
<gene>
    <name evidence="2" type="ORF">FDP41_005912</name>
</gene>
<feature type="transmembrane region" description="Helical" evidence="1">
    <location>
        <begin position="375"/>
        <end position="396"/>
    </location>
</feature>
<keyword evidence="1" id="KW-0812">Transmembrane</keyword>
<dbReference type="VEuPathDB" id="AmoebaDB:FDP41_005912"/>
<dbReference type="VEuPathDB" id="AmoebaDB:NfTy_044210"/>
<sequence length="481" mass="54696">MPAILSKQDSPTNEQQKFCSQFLLLLWNVLNGSMKNMGRLFEFFDRGDSNIISNSSLIKSILGLSAVIALVNEIYSSFKIKQQKVQEENENNMICSEGSQLRETEILMKRDVIRFLSWNGIISSGLVDWMNSLGSPSSFSKIIFMILSIFSPAIISQILDVIGQKQYKLSLYSDDESTVLPLLNSSALARRTSLSRWEKIAKFIKTIFTQTSHSLPLLSTAFIPFWTVLVSNRLMPQLSFSPTSELMIEGYNNQLAEIQDRSSTHSEFIQKTSSLVQQLKNRDYLYMLLYSVPTGIAAGATIHAMYLLGEERGWRDFLWNRLVEIERCKSERRNSSLSTFEFFKNSLMAGFFNGLLWHLPFTLQGQHFGMDNSRWGSLCMLVNSTLMSPLLCFLTQKIKHETGYNRDYGIVSSVARGIFQAVGGWSFYFSKLNLHDKSYSNLFVGPLALNTSITLATINLILLGMMYCNSKFTYSSTLNFR</sequence>
<feature type="transmembrane region" description="Helical" evidence="1">
    <location>
        <begin position="408"/>
        <end position="428"/>
    </location>
</feature>
<dbReference type="OMA" id="CKSERRN"/>
<evidence type="ECO:0000256" key="1">
    <source>
        <dbReference type="SAM" id="Phobius"/>
    </source>
</evidence>
<dbReference type="OrthoDB" id="10260165at2759"/>
<keyword evidence="1" id="KW-0472">Membrane</keyword>
<evidence type="ECO:0000313" key="2">
    <source>
        <dbReference type="EMBL" id="KAF0975159.1"/>
    </source>
</evidence>
<protein>
    <submittedName>
        <fullName evidence="2">Uncharacterized protein</fullName>
    </submittedName>
</protein>
<feature type="transmembrane region" description="Helical" evidence="1">
    <location>
        <begin position="142"/>
        <end position="162"/>
    </location>
</feature>
<reference evidence="2 3" key="1">
    <citation type="journal article" date="2019" name="Sci. Rep.">
        <title>Nanopore sequencing improves the draft genome of the human pathogenic amoeba Naegleria fowleri.</title>
        <authorList>
            <person name="Liechti N."/>
            <person name="Schurch N."/>
            <person name="Bruggmann R."/>
            <person name="Wittwer M."/>
        </authorList>
    </citation>
    <scope>NUCLEOTIDE SEQUENCE [LARGE SCALE GENOMIC DNA]</scope>
    <source>
        <strain evidence="2 3">ATCC 30894</strain>
    </source>
</reference>
<name>A0A6A5BQC2_NAEFO</name>
<organism evidence="2 3">
    <name type="scientific">Naegleria fowleri</name>
    <name type="common">Brain eating amoeba</name>
    <dbReference type="NCBI Taxonomy" id="5763"/>
    <lineage>
        <taxon>Eukaryota</taxon>
        <taxon>Discoba</taxon>
        <taxon>Heterolobosea</taxon>
        <taxon>Tetramitia</taxon>
        <taxon>Eutetramitia</taxon>
        <taxon>Vahlkampfiidae</taxon>
        <taxon>Naegleria</taxon>
    </lineage>
</organism>
<dbReference type="EMBL" id="VFQX01000048">
    <property type="protein sequence ID" value="KAF0975159.1"/>
    <property type="molecule type" value="Genomic_DNA"/>
</dbReference>
<evidence type="ECO:0000313" key="3">
    <source>
        <dbReference type="Proteomes" id="UP000444721"/>
    </source>
</evidence>
<accession>A0A6A5BQC2</accession>
<proteinExistence type="predicted"/>
<keyword evidence="1" id="KW-1133">Transmembrane helix</keyword>
<dbReference type="VEuPathDB" id="AmoebaDB:NF0084430"/>
<comment type="caution">
    <text evidence="2">The sequence shown here is derived from an EMBL/GenBank/DDBJ whole genome shotgun (WGS) entry which is preliminary data.</text>
</comment>
<feature type="transmembrane region" description="Helical" evidence="1">
    <location>
        <begin position="112"/>
        <end position="130"/>
    </location>
</feature>
<feature type="transmembrane region" description="Helical" evidence="1">
    <location>
        <begin position="448"/>
        <end position="468"/>
    </location>
</feature>
<dbReference type="RefSeq" id="XP_044559872.1">
    <property type="nucleotide sequence ID" value="XM_044709489.1"/>
</dbReference>
<dbReference type="Proteomes" id="UP000444721">
    <property type="component" value="Unassembled WGS sequence"/>
</dbReference>
<keyword evidence="3" id="KW-1185">Reference proteome</keyword>
<dbReference type="GeneID" id="68113130"/>